<dbReference type="InterPro" id="IPR041727">
    <property type="entry name" value="NAGK-C"/>
</dbReference>
<feature type="domain" description="Aspartate/glutamate/uridylate kinase" evidence="10">
    <location>
        <begin position="39"/>
        <end position="283"/>
    </location>
</feature>
<dbReference type="GO" id="GO:0005737">
    <property type="term" value="C:cytoplasm"/>
    <property type="evidence" value="ECO:0007669"/>
    <property type="project" value="UniProtKB-SubCell"/>
</dbReference>
<feature type="binding site" evidence="9">
    <location>
        <begin position="78"/>
        <end position="79"/>
    </location>
    <ligand>
        <name>substrate</name>
    </ligand>
</feature>
<dbReference type="AlphaFoldDB" id="M5Q3J6"/>
<dbReference type="GO" id="GO:0042450">
    <property type="term" value="P:L-arginine biosynthetic process via ornithine"/>
    <property type="evidence" value="ECO:0007669"/>
    <property type="project" value="UniProtKB-UniRule"/>
</dbReference>
<dbReference type="PIRSF" id="PIRSF000728">
    <property type="entry name" value="NAGK"/>
    <property type="match status" value="1"/>
</dbReference>
<dbReference type="SUPFAM" id="SSF53633">
    <property type="entry name" value="Carbamate kinase-like"/>
    <property type="match status" value="1"/>
</dbReference>
<keyword evidence="5 9" id="KW-0547">Nucleotide-binding</keyword>
<dbReference type="EMBL" id="AOSV01000003">
    <property type="protein sequence ID" value="EMG38563.1"/>
    <property type="molecule type" value="Genomic_DNA"/>
</dbReference>
<dbReference type="CDD" id="cd04250">
    <property type="entry name" value="AAK_NAGK-C"/>
    <property type="match status" value="1"/>
</dbReference>
<keyword evidence="7 9" id="KW-0067">ATP-binding</keyword>
<comment type="caution">
    <text evidence="11">The sequence shown here is derived from an EMBL/GenBank/DDBJ whole genome shotgun (WGS) entry which is preliminary data.</text>
</comment>
<dbReference type="InterPro" id="IPR036393">
    <property type="entry name" value="AceGlu_kinase-like_sf"/>
</dbReference>
<dbReference type="InterPro" id="IPR004662">
    <property type="entry name" value="AcgluKinase_fam"/>
</dbReference>
<dbReference type="GO" id="GO:0005524">
    <property type="term" value="F:ATP binding"/>
    <property type="evidence" value="ECO:0007669"/>
    <property type="project" value="UniProtKB-UniRule"/>
</dbReference>
<protein>
    <recommendedName>
        <fullName evidence="9">Acetylglutamate kinase</fullName>
        <ecNumber evidence="9">2.7.2.8</ecNumber>
    </recommendedName>
    <alternativeName>
        <fullName evidence="9">N-acetyl-L-glutamate 5-phosphotransferase</fullName>
    </alternativeName>
    <alternativeName>
        <fullName evidence="9">NAG kinase</fullName>
        <shortName evidence="9">NAGK</shortName>
    </alternativeName>
</protein>
<dbReference type="GO" id="GO:0003991">
    <property type="term" value="F:acetylglutamate kinase activity"/>
    <property type="evidence" value="ECO:0007669"/>
    <property type="project" value="UniProtKB-UniRule"/>
</dbReference>
<dbReference type="UniPathway" id="UPA00068">
    <property type="reaction ID" value="UER00107"/>
</dbReference>
<feature type="binding site" evidence="9">
    <location>
        <position position="100"/>
    </location>
    <ligand>
        <name>substrate</name>
    </ligand>
</feature>
<comment type="similarity">
    <text evidence="9">Belongs to the acetylglutamate kinase family. ArgB subfamily.</text>
</comment>
<proteinExistence type="inferred from homology"/>
<evidence type="ECO:0000256" key="7">
    <source>
        <dbReference type="ARBA" id="ARBA00022840"/>
    </source>
</evidence>
<organism evidence="11 12">
    <name type="scientific">Desulfocurvibacter africanus PCS</name>
    <dbReference type="NCBI Taxonomy" id="1262666"/>
    <lineage>
        <taxon>Bacteria</taxon>
        <taxon>Pseudomonadati</taxon>
        <taxon>Thermodesulfobacteriota</taxon>
        <taxon>Desulfovibrionia</taxon>
        <taxon>Desulfovibrionales</taxon>
        <taxon>Desulfovibrionaceae</taxon>
        <taxon>Desulfocurvibacter</taxon>
    </lineage>
</organism>
<evidence type="ECO:0000256" key="6">
    <source>
        <dbReference type="ARBA" id="ARBA00022777"/>
    </source>
</evidence>
<comment type="function">
    <text evidence="9">Catalyzes the ATP-dependent phosphorylation of N-acetyl-L-glutamate.</text>
</comment>
<keyword evidence="4 9" id="KW-0808">Transferase</keyword>
<dbReference type="InterPro" id="IPR001048">
    <property type="entry name" value="Asp/Glu/Uridylate_kinase"/>
</dbReference>
<evidence type="ECO:0000259" key="10">
    <source>
        <dbReference type="Pfam" id="PF00696"/>
    </source>
</evidence>
<evidence type="ECO:0000256" key="5">
    <source>
        <dbReference type="ARBA" id="ARBA00022741"/>
    </source>
</evidence>
<dbReference type="EC" id="2.7.2.8" evidence="9"/>
<comment type="catalytic activity">
    <reaction evidence="8 9">
        <text>N-acetyl-L-glutamate + ATP = N-acetyl-L-glutamyl 5-phosphate + ADP</text>
        <dbReference type="Rhea" id="RHEA:14629"/>
        <dbReference type="ChEBI" id="CHEBI:30616"/>
        <dbReference type="ChEBI" id="CHEBI:44337"/>
        <dbReference type="ChEBI" id="CHEBI:57936"/>
        <dbReference type="ChEBI" id="CHEBI:456216"/>
        <dbReference type="EC" id="2.7.2.8"/>
    </reaction>
</comment>
<evidence type="ECO:0000256" key="2">
    <source>
        <dbReference type="ARBA" id="ARBA00022571"/>
    </source>
</evidence>
<keyword evidence="9" id="KW-0963">Cytoplasm</keyword>
<dbReference type="NCBIfam" id="TIGR00761">
    <property type="entry name" value="argB"/>
    <property type="match status" value="1"/>
</dbReference>
<feature type="site" description="Transition state stabilizer" evidence="9">
    <location>
        <position position="43"/>
    </location>
</feature>
<dbReference type="PATRIC" id="fig|1262666.3.peg.194"/>
<evidence type="ECO:0000256" key="8">
    <source>
        <dbReference type="ARBA" id="ARBA00048141"/>
    </source>
</evidence>
<comment type="pathway">
    <text evidence="1 9">Amino-acid biosynthesis; L-arginine biosynthesis; N(2)-acetyl-L-ornithine from L-glutamate: step 2/4.</text>
</comment>
<feature type="site" description="Transition state stabilizer" evidence="9">
    <location>
        <position position="264"/>
    </location>
</feature>
<dbReference type="FunFam" id="3.40.1160.10:FF:000004">
    <property type="entry name" value="Acetylglutamate kinase"/>
    <property type="match status" value="1"/>
</dbReference>
<accession>M5Q3J6</accession>
<dbReference type="PANTHER" id="PTHR23342">
    <property type="entry name" value="N-ACETYLGLUTAMATE SYNTHASE"/>
    <property type="match status" value="1"/>
</dbReference>
<name>M5Q3J6_DESAF</name>
<keyword evidence="2 9" id="KW-0055">Arginine biosynthesis</keyword>
<gene>
    <name evidence="9" type="primary">argB</name>
    <name evidence="11" type="ORF">PCS_00191</name>
</gene>
<sequence>MSELTSKTCASADSMHEAALKAKVVLEALPYIRQFHGQTIVIKYGGHAMVDETLKRQFALNVILLKYIGLNPVIVHGGGPQIGDMLKKLNIVSQFRDGLRITDEATMDVVEMVLVGKVNKQIVNQLNLQGAKAVGLSGKDGLLIKARKLEMVLERKDMPPEIIDLGKVGEVLEINTKLIASLEREGFIPVIAPVGVDDEGETYNINADSVAGAVAGALKAKRLILLTDVAGILDKDKQLISSMNERQAMQAIENGTVTGGMIPKIKCCLEAIHSGVEKAHILDGRLENSLVLELFTMGGIGSEIVAG</sequence>
<evidence type="ECO:0000256" key="4">
    <source>
        <dbReference type="ARBA" id="ARBA00022679"/>
    </source>
</evidence>
<comment type="subcellular location">
    <subcellularLocation>
        <location evidence="9">Cytoplasm</location>
    </subcellularLocation>
</comment>
<reference evidence="11 12" key="1">
    <citation type="journal article" date="2013" name="Genome Announc.">
        <title>Draft Genome Sequence for Desulfovibrio africanus Strain PCS.</title>
        <authorList>
            <person name="Brown S.D."/>
            <person name="Utturkar S.M."/>
            <person name="Arkin A.P."/>
            <person name="Deutschbauer A.M."/>
            <person name="Elias D.A."/>
            <person name="Hazen T.C."/>
            <person name="Chakraborty R."/>
        </authorList>
    </citation>
    <scope>NUCLEOTIDE SEQUENCE [LARGE SCALE GENOMIC DNA]</scope>
    <source>
        <strain evidence="11 12">PCS</strain>
    </source>
</reference>
<dbReference type="PANTHER" id="PTHR23342:SF0">
    <property type="entry name" value="N-ACETYLGLUTAMATE SYNTHASE, MITOCHONDRIAL"/>
    <property type="match status" value="1"/>
</dbReference>
<keyword evidence="3 9" id="KW-0028">Amino-acid biosynthesis</keyword>
<evidence type="ECO:0000313" key="11">
    <source>
        <dbReference type="EMBL" id="EMG38563.1"/>
    </source>
</evidence>
<dbReference type="Proteomes" id="UP000011922">
    <property type="component" value="Unassembled WGS sequence"/>
</dbReference>
<evidence type="ECO:0000256" key="1">
    <source>
        <dbReference type="ARBA" id="ARBA00004828"/>
    </source>
</evidence>
<dbReference type="PRINTS" id="PR00474">
    <property type="entry name" value="GLU5KINASE"/>
</dbReference>
<dbReference type="OrthoDB" id="9803155at2"/>
<evidence type="ECO:0000256" key="9">
    <source>
        <dbReference type="HAMAP-Rule" id="MF_00082"/>
    </source>
</evidence>
<feature type="binding site" evidence="9">
    <location>
        <position position="204"/>
    </location>
    <ligand>
        <name>substrate</name>
    </ligand>
</feature>
<dbReference type="HAMAP" id="MF_00082">
    <property type="entry name" value="ArgB"/>
    <property type="match status" value="1"/>
</dbReference>
<keyword evidence="6 9" id="KW-0418">Kinase</keyword>
<evidence type="ECO:0000256" key="3">
    <source>
        <dbReference type="ARBA" id="ARBA00022605"/>
    </source>
</evidence>
<dbReference type="InterPro" id="IPR001057">
    <property type="entry name" value="Glu/AcGlu_kinase"/>
</dbReference>
<dbReference type="InterPro" id="IPR037528">
    <property type="entry name" value="ArgB"/>
</dbReference>
<evidence type="ECO:0000313" key="12">
    <source>
        <dbReference type="Proteomes" id="UP000011922"/>
    </source>
</evidence>
<dbReference type="Pfam" id="PF00696">
    <property type="entry name" value="AA_kinase"/>
    <property type="match status" value="1"/>
</dbReference>
<dbReference type="Gene3D" id="3.40.1160.10">
    <property type="entry name" value="Acetylglutamate kinase-like"/>
    <property type="match status" value="1"/>
</dbReference>